<keyword evidence="3" id="KW-0749">Sporulation</keyword>
<evidence type="ECO:0000313" key="4">
    <source>
        <dbReference type="EMBL" id="QXM06280.1"/>
    </source>
</evidence>
<dbReference type="NCBIfam" id="TIGR02861">
    <property type="entry name" value="SASP_H"/>
    <property type="match status" value="1"/>
</dbReference>
<sequence length="63" mass="7311">MLTKRAKEIINSKDHLEVLYKGNSVWLENINTNTQMSTVRVLENNEIITIPVSELRETGRELK</sequence>
<organism evidence="4 5">
    <name type="scientific">Crassaminicella indica</name>
    <dbReference type="NCBI Taxonomy" id="2855394"/>
    <lineage>
        <taxon>Bacteria</taxon>
        <taxon>Bacillati</taxon>
        <taxon>Bacillota</taxon>
        <taxon>Clostridia</taxon>
        <taxon>Eubacteriales</taxon>
        <taxon>Clostridiaceae</taxon>
        <taxon>Crassaminicella</taxon>
    </lineage>
</organism>
<dbReference type="Pfam" id="PF08141">
    <property type="entry name" value="SspH"/>
    <property type="match status" value="1"/>
</dbReference>
<reference evidence="4" key="1">
    <citation type="submission" date="2021-07" db="EMBL/GenBank/DDBJ databases">
        <title>Complete genome sequence of Crassaminicella sp. 143-21, isolated from a deep-sea hydrothermal vent.</title>
        <authorList>
            <person name="Li X."/>
        </authorList>
    </citation>
    <scope>NUCLEOTIDE SEQUENCE</scope>
    <source>
        <strain evidence="4">143-21</strain>
    </source>
</reference>
<name>A0ABX8REW0_9CLOT</name>
<keyword evidence="5" id="KW-1185">Reference proteome</keyword>
<comment type="subcellular location">
    <subcellularLocation>
        <location evidence="1">Spore core</location>
    </subcellularLocation>
</comment>
<evidence type="ECO:0000256" key="2">
    <source>
        <dbReference type="ARBA" id="ARBA00006573"/>
    </source>
</evidence>
<protein>
    <submittedName>
        <fullName evidence="4">H-type small acid-soluble spore protein</fullName>
    </submittedName>
</protein>
<proteinExistence type="inferred from homology"/>
<accession>A0ABX8REW0</accession>
<evidence type="ECO:0000313" key="5">
    <source>
        <dbReference type="Proteomes" id="UP000886818"/>
    </source>
</evidence>
<dbReference type="EMBL" id="CP078093">
    <property type="protein sequence ID" value="QXM06280.1"/>
    <property type="molecule type" value="Genomic_DNA"/>
</dbReference>
<evidence type="ECO:0000256" key="3">
    <source>
        <dbReference type="ARBA" id="ARBA00022969"/>
    </source>
</evidence>
<evidence type="ECO:0000256" key="1">
    <source>
        <dbReference type="ARBA" id="ARBA00004288"/>
    </source>
</evidence>
<dbReference type="InterPro" id="IPR012610">
    <property type="entry name" value="SASP_SspH"/>
</dbReference>
<dbReference type="Proteomes" id="UP000886818">
    <property type="component" value="Chromosome"/>
</dbReference>
<gene>
    <name evidence="4" type="ORF">KVH43_00085</name>
</gene>
<comment type="similarity">
    <text evidence="2">Belongs to the SspH family.</text>
</comment>
<dbReference type="RefSeq" id="WP_218282976.1">
    <property type="nucleotide sequence ID" value="NZ_CP078093.1"/>
</dbReference>